<evidence type="ECO:0000313" key="5">
    <source>
        <dbReference type="EMBL" id="VTR95788.1"/>
    </source>
</evidence>
<name>A0A6P2D3A3_9BACT</name>
<dbReference type="InterPro" id="IPR011760">
    <property type="entry name" value="PsdUridine_synth_TruD_insert"/>
</dbReference>
<proteinExistence type="inferred from homology"/>
<dbReference type="PROSITE" id="PS50984">
    <property type="entry name" value="TRUD"/>
    <property type="match status" value="1"/>
</dbReference>
<dbReference type="PANTHER" id="PTHR13326">
    <property type="entry name" value="TRNA PSEUDOURIDINE SYNTHASE D"/>
    <property type="match status" value="1"/>
</dbReference>
<dbReference type="KEGG" id="gms:SOIL9_19260"/>
<feature type="domain" description="TRUD" evidence="4">
    <location>
        <begin position="135"/>
        <end position="346"/>
    </location>
</feature>
<dbReference type="EMBL" id="LR593886">
    <property type="protein sequence ID" value="VTR95788.1"/>
    <property type="molecule type" value="Genomic_DNA"/>
</dbReference>
<comment type="similarity">
    <text evidence="1">Belongs to the pseudouridine synthase TruD family.</text>
</comment>
<dbReference type="GO" id="GO:0001522">
    <property type="term" value="P:pseudouridine synthesis"/>
    <property type="evidence" value="ECO:0007669"/>
    <property type="project" value="InterPro"/>
</dbReference>
<dbReference type="PANTHER" id="PTHR13326:SF21">
    <property type="entry name" value="PSEUDOURIDYLATE SYNTHASE PUS7L"/>
    <property type="match status" value="1"/>
</dbReference>
<gene>
    <name evidence="5" type="ORF">SOIL9_19260</name>
</gene>
<dbReference type="GO" id="GO:0003723">
    <property type="term" value="F:RNA binding"/>
    <property type="evidence" value="ECO:0007669"/>
    <property type="project" value="InterPro"/>
</dbReference>
<keyword evidence="3" id="KW-0413">Isomerase</keyword>
<dbReference type="InterPro" id="IPR020103">
    <property type="entry name" value="PsdUridine_synth_cat_dom_sf"/>
</dbReference>
<dbReference type="PROSITE" id="PS01268">
    <property type="entry name" value="UPF0024"/>
    <property type="match status" value="1"/>
</dbReference>
<evidence type="ECO:0000259" key="4">
    <source>
        <dbReference type="PROSITE" id="PS50984"/>
    </source>
</evidence>
<keyword evidence="6" id="KW-1185">Reference proteome</keyword>
<accession>A0A6P2D3A3</accession>
<dbReference type="Gene3D" id="3.30.2350.20">
    <property type="entry name" value="TruD, catalytic domain"/>
    <property type="match status" value="1"/>
</dbReference>
<dbReference type="PIRSF" id="PIRSF037016">
    <property type="entry name" value="Pseudouridin_synth_euk_prd"/>
    <property type="match status" value="1"/>
</dbReference>
<dbReference type="GO" id="GO:0009982">
    <property type="term" value="F:pseudouridine synthase activity"/>
    <property type="evidence" value="ECO:0007669"/>
    <property type="project" value="InterPro"/>
</dbReference>
<dbReference type="Gene3D" id="1.10.1510.30">
    <property type="match status" value="1"/>
</dbReference>
<dbReference type="SUPFAM" id="SSF55120">
    <property type="entry name" value="Pseudouridine synthase"/>
    <property type="match status" value="1"/>
</dbReference>
<dbReference type="InterPro" id="IPR020119">
    <property type="entry name" value="PsdUridine_synth_TruD_CS"/>
</dbReference>
<dbReference type="RefSeq" id="WP_162670159.1">
    <property type="nucleotide sequence ID" value="NZ_LR593886.1"/>
</dbReference>
<dbReference type="GO" id="GO:0140098">
    <property type="term" value="F:catalytic activity, acting on RNA"/>
    <property type="evidence" value="ECO:0007669"/>
    <property type="project" value="UniProtKB-ARBA"/>
</dbReference>
<dbReference type="AlphaFoldDB" id="A0A6P2D3A3"/>
<reference evidence="5 6" key="1">
    <citation type="submission" date="2019-05" db="EMBL/GenBank/DDBJ databases">
        <authorList>
            <consortium name="Science for Life Laboratories"/>
        </authorList>
    </citation>
    <scope>NUCLEOTIDE SEQUENCE [LARGE SCALE GENOMIC DNA]</scope>
    <source>
        <strain evidence="5">Soil9</strain>
    </source>
</reference>
<evidence type="ECO:0000256" key="3">
    <source>
        <dbReference type="ARBA" id="ARBA00023235"/>
    </source>
</evidence>
<dbReference type="Proteomes" id="UP000464178">
    <property type="component" value="Chromosome"/>
</dbReference>
<evidence type="ECO:0000256" key="2">
    <source>
        <dbReference type="ARBA" id="ARBA00022694"/>
    </source>
</evidence>
<dbReference type="GO" id="GO:0008033">
    <property type="term" value="P:tRNA processing"/>
    <property type="evidence" value="ECO:0007669"/>
    <property type="project" value="UniProtKB-KW"/>
</dbReference>
<dbReference type="Gene3D" id="3.30.70.3160">
    <property type="match status" value="1"/>
</dbReference>
<evidence type="ECO:0000313" key="6">
    <source>
        <dbReference type="Proteomes" id="UP000464178"/>
    </source>
</evidence>
<organism evidence="5 6">
    <name type="scientific">Gemmata massiliana</name>
    <dbReference type="NCBI Taxonomy" id="1210884"/>
    <lineage>
        <taxon>Bacteria</taxon>
        <taxon>Pseudomonadati</taxon>
        <taxon>Planctomycetota</taxon>
        <taxon>Planctomycetia</taxon>
        <taxon>Gemmatales</taxon>
        <taxon>Gemmataceae</taxon>
        <taxon>Gemmata</taxon>
    </lineage>
</organism>
<sequence length="388" mass="43426">MKLKQQPEDFRVEELTDTVPADAGDFALYRLDKTGWTTPDALAAIRRRWQLDFRRLSYGGLKDRHAVTSQHVTVFRGAKRNLSHERVTLAYLGQCAEPFTAANIRANRFTLALRSLSDSAVAHAEDALREVAVAGVPNYFDDQRFGSVGEAEEFVAKEMVFGRFERALWLALAAPYEFDRADAKREKATLIELWGKWPECQAKLPKGHARSLVSYLAAHPTDFKGAVARLRPELQGLYLSAYQSYLWNKMLAAWLTATLGAENLTTVELKLGRVPVPVRVPEGHRAAWESLTLPLPSARVKPAPDAAWQPIVEEALKSEGLTLAELKVKGMQKPFFSKGDRSACVRPENLSHTAEADELNRGRKKLVLRFDLPRGSYATMLVKRVTGN</sequence>
<dbReference type="Pfam" id="PF01142">
    <property type="entry name" value="TruD"/>
    <property type="match status" value="1"/>
</dbReference>
<evidence type="ECO:0000256" key="1">
    <source>
        <dbReference type="ARBA" id="ARBA00007953"/>
    </source>
</evidence>
<keyword evidence="2" id="KW-0819">tRNA processing</keyword>
<protein>
    <recommendedName>
        <fullName evidence="4">TRUD domain-containing protein</fullName>
    </recommendedName>
</protein>
<dbReference type="InterPro" id="IPR042214">
    <property type="entry name" value="TruD_catalytic"/>
</dbReference>
<dbReference type="InterPro" id="IPR001656">
    <property type="entry name" value="PsdUridine_synth_TruD"/>
</dbReference>